<feature type="compositionally biased region" description="Basic and acidic residues" evidence="1">
    <location>
        <begin position="158"/>
        <end position="183"/>
    </location>
</feature>
<accession>A0A511KCJ1</accession>
<reference evidence="3 4" key="1">
    <citation type="submission" date="2019-07" db="EMBL/GenBank/DDBJ databases">
        <title>Rhodotorula toruloides NBRC10032 genome sequencing.</title>
        <authorList>
            <person name="Shida Y."/>
            <person name="Takaku H."/>
            <person name="Ogasawara W."/>
            <person name="Mori K."/>
        </authorList>
    </citation>
    <scope>NUCLEOTIDE SEQUENCE [LARGE SCALE GENOMIC DNA]</scope>
    <source>
        <strain evidence="3 4">NBRC10032</strain>
    </source>
</reference>
<feature type="compositionally biased region" description="Basic and acidic residues" evidence="1">
    <location>
        <begin position="353"/>
        <end position="378"/>
    </location>
</feature>
<feature type="domain" description="PWWP" evidence="2">
    <location>
        <begin position="22"/>
        <end position="86"/>
    </location>
</feature>
<feature type="compositionally biased region" description="Acidic residues" evidence="1">
    <location>
        <begin position="135"/>
        <end position="144"/>
    </location>
</feature>
<dbReference type="Gene3D" id="2.30.30.140">
    <property type="match status" value="1"/>
</dbReference>
<organism evidence="3 4">
    <name type="scientific">Rhodotorula toruloides</name>
    <name type="common">Yeast</name>
    <name type="synonym">Rhodosporidium toruloides</name>
    <dbReference type="NCBI Taxonomy" id="5286"/>
    <lineage>
        <taxon>Eukaryota</taxon>
        <taxon>Fungi</taxon>
        <taxon>Dikarya</taxon>
        <taxon>Basidiomycota</taxon>
        <taxon>Pucciniomycotina</taxon>
        <taxon>Microbotryomycetes</taxon>
        <taxon>Sporidiobolales</taxon>
        <taxon>Sporidiobolaceae</taxon>
        <taxon>Rhodotorula</taxon>
    </lineage>
</organism>
<dbReference type="PROSITE" id="PS50812">
    <property type="entry name" value="PWWP"/>
    <property type="match status" value="1"/>
</dbReference>
<feature type="compositionally biased region" description="Low complexity" evidence="1">
    <location>
        <begin position="288"/>
        <end position="313"/>
    </location>
</feature>
<evidence type="ECO:0000313" key="4">
    <source>
        <dbReference type="Proteomes" id="UP000321518"/>
    </source>
</evidence>
<feature type="region of interest" description="Disordered" evidence="1">
    <location>
        <begin position="129"/>
        <end position="202"/>
    </location>
</feature>
<dbReference type="EMBL" id="BJWK01000004">
    <property type="protein sequence ID" value="GEM08087.1"/>
    <property type="molecule type" value="Genomic_DNA"/>
</dbReference>
<proteinExistence type="predicted"/>
<dbReference type="OrthoDB" id="62853at2759"/>
<dbReference type="Proteomes" id="UP000321518">
    <property type="component" value="Unassembled WGS sequence"/>
</dbReference>
<name>A0A511KCJ1_RHOTO</name>
<sequence length="385" mass="42209">MPPKATKKSQEMKSDPNHVFSEGDIVLGKVKGYPNWPGQIVKHDSAPPKVLKEKPPKGKNLNLVQFFTAGDYSWLPARDIALLTPREIEAFLSDSKKKKGELFEAYNVAKDPVEWNRRRADVQAEWEELQAQLANEEDQLASEEDEHKAEGKKRKRPAQADKPAKGAEKKKATKAKKDDDAPVSKKAKTAAAASDDPAETVKSWRHKLQKVFLGKTDPAAEEMSICAEYFDAMENFEMKEEWLRESKLNKVLKRIALMKDGVIPDEDKYSFRERSSQLASKWAKMFDGPGNESPAPAAAGAATSGEAAASNGDAAKDEESAAAPAEEDKKDEAEPAAPVEEKKGEDAPMQVDEQPKENGVEGDKQADAPADEPKKDDAPAAEASA</sequence>
<dbReference type="SUPFAM" id="SSF63748">
    <property type="entry name" value="Tudor/PWWP/MBT"/>
    <property type="match status" value="1"/>
</dbReference>
<dbReference type="SMART" id="SM00293">
    <property type="entry name" value="PWWP"/>
    <property type="match status" value="1"/>
</dbReference>
<dbReference type="AlphaFoldDB" id="A0A511KCJ1"/>
<dbReference type="InterPro" id="IPR000313">
    <property type="entry name" value="PWWP_dom"/>
</dbReference>
<comment type="caution">
    <text evidence="3">The sequence shown here is derived from an EMBL/GenBank/DDBJ whole genome shotgun (WGS) entry which is preliminary data.</text>
</comment>
<protein>
    <submittedName>
        <fullName evidence="3">PWWP domain contaning protein</fullName>
    </submittedName>
</protein>
<feature type="region of interest" description="Disordered" evidence="1">
    <location>
        <begin position="282"/>
        <end position="385"/>
    </location>
</feature>
<dbReference type="Pfam" id="PF00855">
    <property type="entry name" value="PWWP"/>
    <property type="match status" value="1"/>
</dbReference>
<evidence type="ECO:0000313" key="3">
    <source>
        <dbReference type="EMBL" id="GEM08087.1"/>
    </source>
</evidence>
<evidence type="ECO:0000259" key="2">
    <source>
        <dbReference type="PROSITE" id="PS50812"/>
    </source>
</evidence>
<gene>
    <name evidence="3" type="ORF">Rt10032_c04g2104</name>
</gene>
<feature type="compositionally biased region" description="Basic and acidic residues" evidence="1">
    <location>
        <begin position="326"/>
        <end position="346"/>
    </location>
</feature>
<evidence type="ECO:0000256" key="1">
    <source>
        <dbReference type="SAM" id="MobiDB-lite"/>
    </source>
</evidence>